<dbReference type="InterPro" id="IPR012337">
    <property type="entry name" value="RNaseH-like_sf"/>
</dbReference>
<dbReference type="EMBL" id="CAXDID020000120">
    <property type="protein sequence ID" value="CAL6031741.1"/>
    <property type="molecule type" value="Genomic_DNA"/>
</dbReference>
<dbReference type="SUPFAM" id="SSF53098">
    <property type="entry name" value="Ribonuclease H-like"/>
    <property type="match status" value="1"/>
</dbReference>
<reference evidence="1" key="1">
    <citation type="submission" date="2023-06" db="EMBL/GenBank/DDBJ databases">
        <authorList>
            <person name="Kurt Z."/>
        </authorList>
    </citation>
    <scope>NUCLEOTIDE SEQUENCE</scope>
</reference>
<keyword evidence="3" id="KW-1185">Reference proteome</keyword>
<gene>
    <name evidence="2" type="ORF">HINF_LOCUS34152</name>
    <name evidence="1" type="ORF">HINF_LOCUS50579</name>
</gene>
<dbReference type="Proteomes" id="UP001642409">
    <property type="component" value="Unassembled WGS sequence"/>
</dbReference>
<reference evidence="2 3" key="2">
    <citation type="submission" date="2024-07" db="EMBL/GenBank/DDBJ databases">
        <authorList>
            <person name="Akdeniz Z."/>
        </authorList>
    </citation>
    <scope>NUCLEOTIDE SEQUENCE [LARGE SCALE GENOMIC DNA]</scope>
</reference>
<comment type="caution">
    <text evidence="1">The sequence shown here is derived from an EMBL/GenBank/DDBJ whole genome shotgun (WGS) entry which is preliminary data.</text>
</comment>
<sequence>MQIRSRNQKFDKIFGKGVTEMENQIQHKKNTKLSQICSHLQTLNIMQKFMLIKVLFSGYLRDKTRRVWLKNIPQRVLSGMRDLSRFIFNFCGILPASGFFPAKCVILQCKKLLNKEEYTILQAIYKQTQSLARLFYFVITSLSSDNANLCSYAHQLLNGLRNDVPPAQQSEAKLKHHIVLLRCTAHVLDLCLKDYCKFYDIKIKLDAIAKLNNTHVSVAPTRWTSYQTAFDFLFPDQVSVPDYMRIHMQIVKLMSKTILEVEANEIDHSRWAYLICQLKDTLKTIQREDKYMTTHNKISNFFEQIDPVNEEARSQTETERFAALKYSDEDGEQFE</sequence>
<protein>
    <submittedName>
        <fullName evidence="1">Uncharacterized protein</fullName>
    </submittedName>
</protein>
<evidence type="ECO:0000313" key="2">
    <source>
        <dbReference type="EMBL" id="CAL6031741.1"/>
    </source>
</evidence>
<evidence type="ECO:0000313" key="1">
    <source>
        <dbReference type="EMBL" id="CAI9962934.1"/>
    </source>
</evidence>
<name>A0AA86UPB9_9EUKA</name>
<evidence type="ECO:0000313" key="3">
    <source>
        <dbReference type="Proteomes" id="UP001642409"/>
    </source>
</evidence>
<organism evidence="1">
    <name type="scientific">Hexamita inflata</name>
    <dbReference type="NCBI Taxonomy" id="28002"/>
    <lineage>
        <taxon>Eukaryota</taxon>
        <taxon>Metamonada</taxon>
        <taxon>Diplomonadida</taxon>
        <taxon>Hexamitidae</taxon>
        <taxon>Hexamitinae</taxon>
        <taxon>Hexamita</taxon>
    </lineage>
</organism>
<dbReference type="AlphaFoldDB" id="A0AA86UPB9"/>
<dbReference type="EMBL" id="CATOUU010000960">
    <property type="protein sequence ID" value="CAI9962934.1"/>
    <property type="molecule type" value="Genomic_DNA"/>
</dbReference>
<proteinExistence type="predicted"/>
<accession>A0AA86UPB9</accession>